<dbReference type="PANTHER" id="PTHR31642:SF330">
    <property type="entry name" value="ALCOHOL O-ACETYLTRANSFERASE"/>
    <property type="match status" value="1"/>
</dbReference>
<dbReference type="GO" id="GO:0016747">
    <property type="term" value="F:acyltransferase activity, transferring groups other than amino-acyl groups"/>
    <property type="evidence" value="ECO:0007669"/>
    <property type="project" value="TreeGrafter"/>
</dbReference>
<comment type="caution">
    <text evidence="2">The sequence shown here is derived from an EMBL/GenBank/DDBJ whole genome shotgun (WGS) entry which is preliminary data.</text>
</comment>
<keyword evidence="3" id="KW-1185">Reference proteome</keyword>
<organism evidence="2 3">
    <name type="scientific">Ambrosia artemisiifolia</name>
    <name type="common">Common ragweed</name>
    <dbReference type="NCBI Taxonomy" id="4212"/>
    <lineage>
        <taxon>Eukaryota</taxon>
        <taxon>Viridiplantae</taxon>
        <taxon>Streptophyta</taxon>
        <taxon>Embryophyta</taxon>
        <taxon>Tracheophyta</taxon>
        <taxon>Spermatophyta</taxon>
        <taxon>Magnoliopsida</taxon>
        <taxon>eudicotyledons</taxon>
        <taxon>Gunneridae</taxon>
        <taxon>Pentapetalae</taxon>
        <taxon>asterids</taxon>
        <taxon>campanulids</taxon>
        <taxon>Asterales</taxon>
        <taxon>Asteraceae</taxon>
        <taxon>Asteroideae</taxon>
        <taxon>Heliantheae alliance</taxon>
        <taxon>Heliantheae</taxon>
        <taxon>Ambrosia</taxon>
    </lineage>
</organism>
<dbReference type="EMBL" id="JAMZMK010011975">
    <property type="protein sequence ID" value="KAI7725323.1"/>
    <property type="molecule type" value="Genomic_DNA"/>
</dbReference>
<sequence>IDALMLMLTKKDKQLMLLLQLSCETGLENQNPATHFAWPAPHVITSSYRIKPLTESAASGDAFLSINDCEATVWISKTWQTHYWAEVEAAEWISGFTYCVDATTMVDALKASLAQALTLFYPLAGELVRNAAGEPEIHCNNKGVDFVVAAADVKLHELNFHNPDVSIEGKLMPKRQHGVLAIQIKELKQVTTLKCGGMVIATMFDHRVADGYSANMFVSSWADITRSQPPSFLPSFRRSVLNARRPTIYTPSTANMFISLSKLPLIQVDQKSEPNLDQDSLRSRIYYIKGDQLKKLQLLASENGCQRSKLESFTSFLWKITAKYMEDSGYLDHVCNIAVAVDGRRRLSEGEGVEKEDLMAAHFGNVLSIPFGRIHSKDLKDMPLTSVANEVNKFLKSAANKDHFLDLIDWVEDQRPKPLMSRPFAGTEKAVSIMVSSGQRFSIMDKMDFGWGKLVFGSCYAPAARRDYYVMTMSSPVKTDDWIVYMHLPKKHLNYMETHASHLFKPLTTDYLKLYD</sequence>
<dbReference type="Pfam" id="PF02458">
    <property type="entry name" value="Transferase"/>
    <property type="match status" value="1"/>
</dbReference>
<dbReference type="PANTHER" id="PTHR31642">
    <property type="entry name" value="TRICHOTHECENE 3-O-ACETYLTRANSFERASE"/>
    <property type="match status" value="1"/>
</dbReference>
<gene>
    <name evidence="2" type="ORF">M8C21_029671</name>
</gene>
<evidence type="ECO:0000313" key="3">
    <source>
        <dbReference type="Proteomes" id="UP001206925"/>
    </source>
</evidence>
<name>A0AAD5G2I4_AMBAR</name>
<comment type="similarity">
    <text evidence="1">Belongs to the plant acyltransferase family.</text>
</comment>
<dbReference type="InterPro" id="IPR050317">
    <property type="entry name" value="Plant_Fungal_Acyltransferase"/>
</dbReference>
<dbReference type="InterPro" id="IPR023213">
    <property type="entry name" value="CAT-like_dom_sf"/>
</dbReference>
<dbReference type="Proteomes" id="UP001206925">
    <property type="component" value="Unassembled WGS sequence"/>
</dbReference>
<reference evidence="2" key="1">
    <citation type="submission" date="2022-06" db="EMBL/GenBank/DDBJ databases">
        <title>Uncovering the hologenomic basis of an extraordinary plant invasion.</title>
        <authorList>
            <person name="Bieker V.C."/>
            <person name="Martin M.D."/>
            <person name="Gilbert T."/>
            <person name="Hodgins K."/>
            <person name="Battlay P."/>
            <person name="Petersen B."/>
            <person name="Wilson J."/>
        </authorList>
    </citation>
    <scope>NUCLEOTIDE SEQUENCE</scope>
    <source>
        <strain evidence="2">AA19_3_7</strain>
        <tissue evidence="2">Leaf</tissue>
    </source>
</reference>
<feature type="non-terminal residue" evidence="2">
    <location>
        <position position="1"/>
    </location>
</feature>
<accession>A0AAD5G2I4</accession>
<proteinExistence type="inferred from homology"/>
<evidence type="ECO:0000313" key="2">
    <source>
        <dbReference type="EMBL" id="KAI7725323.1"/>
    </source>
</evidence>
<protein>
    <submittedName>
        <fullName evidence="2">Uncharacterized protein</fullName>
    </submittedName>
</protein>
<dbReference type="Gene3D" id="3.30.559.10">
    <property type="entry name" value="Chloramphenicol acetyltransferase-like domain"/>
    <property type="match status" value="2"/>
</dbReference>
<evidence type="ECO:0000256" key="1">
    <source>
        <dbReference type="ARBA" id="ARBA00009861"/>
    </source>
</evidence>
<dbReference type="AlphaFoldDB" id="A0AAD5G2I4"/>